<gene>
    <name evidence="3" type="ORF">BDK89_3959</name>
</gene>
<evidence type="ECO:0000313" key="4">
    <source>
        <dbReference type="Proteomes" id="UP000294558"/>
    </source>
</evidence>
<reference evidence="3 4" key="1">
    <citation type="submission" date="2019-03" db="EMBL/GenBank/DDBJ databases">
        <title>Sequencing the genomes of 1000 actinobacteria strains.</title>
        <authorList>
            <person name="Klenk H.-P."/>
        </authorList>
    </citation>
    <scope>NUCLEOTIDE SEQUENCE [LARGE SCALE GENOMIC DNA]</scope>
    <source>
        <strain evidence="3 4">DSM 18936</strain>
    </source>
</reference>
<feature type="region of interest" description="Disordered" evidence="1">
    <location>
        <begin position="23"/>
        <end position="56"/>
    </location>
</feature>
<protein>
    <submittedName>
        <fullName evidence="3">Uncharacterized protein</fullName>
    </submittedName>
</protein>
<evidence type="ECO:0000256" key="2">
    <source>
        <dbReference type="SAM" id="SignalP"/>
    </source>
</evidence>
<keyword evidence="2" id="KW-0732">Signal</keyword>
<feature type="signal peptide" evidence="2">
    <location>
        <begin position="1"/>
        <end position="24"/>
    </location>
</feature>
<organism evidence="3 4">
    <name type="scientific">Ilumatobacter fluminis</name>
    <dbReference type="NCBI Taxonomy" id="467091"/>
    <lineage>
        <taxon>Bacteria</taxon>
        <taxon>Bacillati</taxon>
        <taxon>Actinomycetota</taxon>
        <taxon>Acidimicrobiia</taxon>
        <taxon>Acidimicrobiales</taxon>
        <taxon>Ilumatobacteraceae</taxon>
        <taxon>Ilumatobacter</taxon>
    </lineage>
</organism>
<dbReference type="AlphaFoldDB" id="A0A4R7I5Q8"/>
<evidence type="ECO:0000313" key="3">
    <source>
        <dbReference type="EMBL" id="TDT18339.1"/>
    </source>
</evidence>
<name>A0A4R7I5Q8_9ACTN</name>
<dbReference type="Proteomes" id="UP000294558">
    <property type="component" value="Unassembled WGS sequence"/>
</dbReference>
<feature type="chain" id="PRO_5020684083" evidence="2">
    <location>
        <begin position="25"/>
        <end position="283"/>
    </location>
</feature>
<comment type="caution">
    <text evidence="3">The sequence shown here is derived from an EMBL/GenBank/DDBJ whole genome shotgun (WGS) entry which is preliminary data.</text>
</comment>
<evidence type="ECO:0000256" key="1">
    <source>
        <dbReference type="SAM" id="MobiDB-lite"/>
    </source>
</evidence>
<sequence>MRRPVAAVGLVLLFLFGTSSPAEAGGSAGGGGGLAVTDEATAEGSEPSDSDDPPEVPVVCTTTELTVPQRGRYESGGYTYVFVDARQFRFDSETGASWVRAQKTCRRGDEVVSGDTIWLLITDPDPALVASILRDRAAREIDPPAPALSPTDQGVVQLGMWLAVDDPGPYEVTASAAPGSWVTARAELSQTVFDMGNGDVVECTGAGDPIPDSALDSADPSPVCGYTYRDLNDGRPYPVTITSTWTVTWTSSRGVSGVQPPIVLTSTLDYPVVEIQTVGGPAD</sequence>
<accession>A0A4R7I5Q8</accession>
<keyword evidence="4" id="KW-1185">Reference proteome</keyword>
<dbReference type="EMBL" id="SOAU01000001">
    <property type="protein sequence ID" value="TDT18339.1"/>
    <property type="molecule type" value="Genomic_DNA"/>
</dbReference>
<proteinExistence type="predicted"/>